<accession>A0ABV0RIC1</accession>
<evidence type="ECO:0000313" key="2">
    <source>
        <dbReference type="Proteomes" id="UP001434883"/>
    </source>
</evidence>
<keyword evidence="2" id="KW-1185">Reference proteome</keyword>
<comment type="caution">
    <text evidence="1">The sequence shown here is derived from an EMBL/GenBank/DDBJ whole genome shotgun (WGS) entry which is preliminary data.</text>
</comment>
<proteinExistence type="predicted"/>
<dbReference type="Proteomes" id="UP001434883">
    <property type="component" value="Unassembled WGS sequence"/>
</dbReference>
<evidence type="ECO:0000313" key="1">
    <source>
        <dbReference type="EMBL" id="MEQ2207417.1"/>
    </source>
</evidence>
<protein>
    <submittedName>
        <fullName evidence="1">Uncharacterized protein</fullName>
    </submittedName>
</protein>
<organism evidence="1 2">
    <name type="scientific">Xenoophorus captivus</name>
    <dbReference type="NCBI Taxonomy" id="1517983"/>
    <lineage>
        <taxon>Eukaryota</taxon>
        <taxon>Metazoa</taxon>
        <taxon>Chordata</taxon>
        <taxon>Craniata</taxon>
        <taxon>Vertebrata</taxon>
        <taxon>Euteleostomi</taxon>
        <taxon>Actinopterygii</taxon>
        <taxon>Neopterygii</taxon>
        <taxon>Teleostei</taxon>
        <taxon>Neoteleostei</taxon>
        <taxon>Acanthomorphata</taxon>
        <taxon>Ovalentaria</taxon>
        <taxon>Atherinomorphae</taxon>
        <taxon>Cyprinodontiformes</taxon>
        <taxon>Goodeidae</taxon>
        <taxon>Xenoophorus</taxon>
    </lineage>
</organism>
<feature type="non-terminal residue" evidence="1">
    <location>
        <position position="1"/>
    </location>
</feature>
<reference evidence="1 2" key="1">
    <citation type="submission" date="2021-06" db="EMBL/GenBank/DDBJ databases">
        <authorList>
            <person name="Palmer J.M."/>
        </authorList>
    </citation>
    <scope>NUCLEOTIDE SEQUENCE [LARGE SCALE GENOMIC DNA]</scope>
    <source>
        <strain evidence="1 2">XC_2019</strain>
        <tissue evidence="1">Muscle</tissue>
    </source>
</reference>
<gene>
    <name evidence="1" type="ORF">XENOCAPTIV_012088</name>
</gene>
<sequence length="52" mass="5743">TMCDRTLQHFSCRGLLTGSDASLIKWSHGVNSRDALAQALSGAVFPPRWLRN</sequence>
<dbReference type="EMBL" id="JAHRIN010044572">
    <property type="protein sequence ID" value="MEQ2207417.1"/>
    <property type="molecule type" value="Genomic_DNA"/>
</dbReference>
<name>A0ABV0RIC1_9TELE</name>